<dbReference type="EMBL" id="NIGF01000004">
    <property type="protein sequence ID" value="PQV64639.1"/>
    <property type="molecule type" value="Genomic_DNA"/>
</dbReference>
<dbReference type="Proteomes" id="UP000237684">
    <property type="component" value="Unassembled WGS sequence"/>
</dbReference>
<dbReference type="Pfam" id="PF02782">
    <property type="entry name" value="FGGY_C"/>
    <property type="match status" value="1"/>
</dbReference>
<dbReference type="AlphaFoldDB" id="A0A2S8SV33"/>
<dbReference type="Pfam" id="PF00370">
    <property type="entry name" value="FGGY_N"/>
    <property type="match status" value="1"/>
</dbReference>
<feature type="domain" description="Carbohydrate kinase FGGY N-terminal" evidence="4">
    <location>
        <begin position="5"/>
        <end position="208"/>
    </location>
</feature>
<dbReference type="GO" id="GO:0005975">
    <property type="term" value="P:carbohydrate metabolic process"/>
    <property type="evidence" value="ECO:0007669"/>
    <property type="project" value="InterPro"/>
</dbReference>
<dbReference type="InterPro" id="IPR043129">
    <property type="entry name" value="ATPase_NBD"/>
</dbReference>
<accession>A0A2S8SV33</accession>
<name>A0A2S8SV33_9BACT</name>
<comment type="similarity">
    <text evidence="1">Belongs to the FGGY kinase family.</text>
</comment>
<organism evidence="6 7">
    <name type="scientific">Abditibacterium utsteinense</name>
    <dbReference type="NCBI Taxonomy" id="1960156"/>
    <lineage>
        <taxon>Bacteria</taxon>
        <taxon>Pseudomonadati</taxon>
        <taxon>Abditibacteriota</taxon>
        <taxon>Abditibacteriia</taxon>
        <taxon>Abditibacteriales</taxon>
        <taxon>Abditibacteriaceae</taxon>
        <taxon>Abditibacterium</taxon>
    </lineage>
</organism>
<proteinExistence type="inferred from homology"/>
<dbReference type="RefSeq" id="WP_105483016.1">
    <property type="nucleotide sequence ID" value="NZ_NIGF01000004.1"/>
</dbReference>
<sequence>MFQLIIALDIGTSSTRAIAFDTTGRKVGQAAQISYEQTTSSDGGVEIDAGFLLDLTAKCLEQLLLNLEGEILGVAISCFWHSLLAVDAQGNALTKVLSWADNRAAAYVPLLRARMDEAESHARLGCVFHTSYWPAKLLWLRDNRPELFTQNEVRWMGFGEYLRQKWCNDARMSLSMASGSGLFHQNNADFDEEMLSHLPVTTAQIPDLCDLFDFAFLDEFHKKSWPKLKSAKIFPAIGDGACSNIGSGCADASKIGLNAGTSGALRVVLPDFEGAPPRGLWRYRVDKRRSIVGGALSNAGNVIAWARDNFKLSENWQDAVEQMEIGAHGLTVLPFLAGERAPLWNANARFVLEGASWNTDANSMMRAILEGAALRFSAVAHELLRLAPEAQIVFSGGALEKIPVWSGILCDCVGTNLTQSLESEASARGAALLALEALGILDDAKNAPVASGAELTPNAQNHALYRTMLDAQNALYNKIYA</sequence>
<dbReference type="SUPFAM" id="SSF53067">
    <property type="entry name" value="Actin-like ATPase domain"/>
    <property type="match status" value="2"/>
</dbReference>
<evidence type="ECO:0000256" key="3">
    <source>
        <dbReference type="ARBA" id="ARBA00022777"/>
    </source>
</evidence>
<comment type="caution">
    <text evidence="6">The sequence shown here is derived from an EMBL/GenBank/DDBJ whole genome shotgun (WGS) entry which is preliminary data.</text>
</comment>
<evidence type="ECO:0000256" key="2">
    <source>
        <dbReference type="ARBA" id="ARBA00022679"/>
    </source>
</evidence>
<dbReference type="CDD" id="cd07770">
    <property type="entry name" value="ASKHA_NBD_FGGY_GntK"/>
    <property type="match status" value="1"/>
</dbReference>
<evidence type="ECO:0000259" key="5">
    <source>
        <dbReference type="Pfam" id="PF02782"/>
    </source>
</evidence>
<dbReference type="InterPro" id="IPR000577">
    <property type="entry name" value="Carb_kinase_FGGY"/>
</dbReference>
<dbReference type="Gene3D" id="3.30.420.40">
    <property type="match status" value="2"/>
</dbReference>
<evidence type="ECO:0000259" key="4">
    <source>
        <dbReference type="Pfam" id="PF00370"/>
    </source>
</evidence>
<evidence type="ECO:0000256" key="1">
    <source>
        <dbReference type="ARBA" id="ARBA00009156"/>
    </source>
</evidence>
<dbReference type="PANTHER" id="PTHR43095:SF2">
    <property type="entry name" value="GLUCONOKINASE"/>
    <property type="match status" value="1"/>
</dbReference>
<keyword evidence="3 6" id="KW-0418">Kinase</keyword>
<dbReference type="PIRSF" id="PIRSF000538">
    <property type="entry name" value="GlpK"/>
    <property type="match status" value="1"/>
</dbReference>
<evidence type="ECO:0000313" key="7">
    <source>
        <dbReference type="Proteomes" id="UP000237684"/>
    </source>
</evidence>
<dbReference type="InterPro" id="IPR018484">
    <property type="entry name" value="FGGY_N"/>
</dbReference>
<dbReference type="InterPro" id="IPR050406">
    <property type="entry name" value="FGGY_Carb_Kinase"/>
</dbReference>
<feature type="domain" description="Carbohydrate kinase FGGY C-terminal" evidence="5">
    <location>
        <begin position="259"/>
        <end position="435"/>
    </location>
</feature>
<dbReference type="InterPro" id="IPR018485">
    <property type="entry name" value="FGGY_C"/>
</dbReference>
<keyword evidence="2" id="KW-0808">Transferase</keyword>
<evidence type="ECO:0000313" key="6">
    <source>
        <dbReference type="EMBL" id="PQV64639.1"/>
    </source>
</evidence>
<dbReference type="InParanoid" id="A0A2S8SV33"/>
<dbReference type="PANTHER" id="PTHR43095">
    <property type="entry name" value="SUGAR KINASE"/>
    <property type="match status" value="1"/>
</dbReference>
<dbReference type="OrthoDB" id="9782710at2"/>
<reference evidence="6 7" key="1">
    <citation type="journal article" date="2018" name="Syst. Appl. Microbiol.">
        <title>Abditibacterium utsteinense sp. nov., the first cultivated member of candidate phylum FBP, isolated from ice-free Antarctic soil samples.</title>
        <authorList>
            <person name="Tahon G."/>
            <person name="Tytgat B."/>
            <person name="Lebbe L."/>
            <person name="Carlier A."/>
            <person name="Willems A."/>
        </authorList>
    </citation>
    <scope>NUCLEOTIDE SEQUENCE [LARGE SCALE GENOMIC DNA]</scope>
    <source>
        <strain evidence="6 7">LMG 29911</strain>
    </source>
</reference>
<gene>
    <name evidence="6" type="ORF">B1R32_104133</name>
</gene>
<dbReference type="GO" id="GO:0016301">
    <property type="term" value="F:kinase activity"/>
    <property type="evidence" value="ECO:0007669"/>
    <property type="project" value="UniProtKB-KW"/>
</dbReference>
<protein>
    <submittedName>
        <fullName evidence="6">Gluconokinase</fullName>
    </submittedName>
</protein>
<keyword evidence="7" id="KW-1185">Reference proteome</keyword>